<reference evidence="2" key="1">
    <citation type="submission" date="2016-10" db="EMBL/GenBank/DDBJ databases">
        <authorList>
            <person name="Varghese N."/>
            <person name="Submissions S."/>
        </authorList>
    </citation>
    <scope>NUCLEOTIDE SEQUENCE [LARGE SCALE GENOMIC DNA]</scope>
    <source>
        <strain evidence="2">CGMCC 1.10657</strain>
    </source>
</reference>
<evidence type="ECO:0000313" key="2">
    <source>
        <dbReference type="Proteomes" id="UP000198658"/>
    </source>
</evidence>
<dbReference type="InterPro" id="IPR043131">
    <property type="entry name" value="BCAT-like_N"/>
</dbReference>
<accession>A0A1H3W749</accession>
<dbReference type="GO" id="GO:0016829">
    <property type="term" value="F:lyase activity"/>
    <property type="evidence" value="ECO:0007669"/>
    <property type="project" value="UniProtKB-KW"/>
</dbReference>
<dbReference type="InterPro" id="IPR036038">
    <property type="entry name" value="Aminotransferase-like"/>
</dbReference>
<organism evidence="1 2">
    <name type="scientific">Microbulbifer marinus</name>
    <dbReference type="NCBI Taxonomy" id="658218"/>
    <lineage>
        <taxon>Bacteria</taxon>
        <taxon>Pseudomonadati</taxon>
        <taxon>Pseudomonadota</taxon>
        <taxon>Gammaproteobacteria</taxon>
        <taxon>Cellvibrionales</taxon>
        <taxon>Microbulbiferaceae</taxon>
        <taxon>Microbulbifer</taxon>
    </lineage>
</organism>
<protein>
    <submittedName>
        <fullName evidence="1">Aminodeoxychorismate lyase apoprotein</fullName>
    </submittedName>
</protein>
<gene>
    <name evidence="1" type="ORF">SAMN05216562_0593</name>
</gene>
<dbReference type="Gene3D" id="3.20.10.10">
    <property type="entry name" value="D-amino Acid Aminotransferase, subunit A, domain 2"/>
    <property type="match status" value="1"/>
</dbReference>
<evidence type="ECO:0000313" key="1">
    <source>
        <dbReference type="EMBL" id="SDZ82661.1"/>
    </source>
</evidence>
<dbReference type="STRING" id="658218.SAMN05216562_0593"/>
<dbReference type="InterPro" id="IPR043132">
    <property type="entry name" value="BCAT-like_C"/>
</dbReference>
<dbReference type="Gene3D" id="3.30.470.10">
    <property type="match status" value="1"/>
</dbReference>
<dbReference type="InterPro" id="IPR001544">
    <property type="entry name" value="Aminotrans_IV"/>
</dbReference>
<dbReference type="SUPFAM" id="SSF56752">
    <property type="entry name" value="D-aminoacid aminotransferase-like PLP-dependent enzymes"/>
    <property type="match status" value="1"/>
</dbReference>
<keyword evidence="2" id="KW-1185">Reference proteome</keyword>
<dbReference type="Pfam" id="PF01063">
    <property type="entry name" value="Aminotran_4"/>
    <property type="match status" value="1"/>
</dbReference>
<dbReference type="Proteomes" id="UP000198658">
    <property type="component" value="Unassembled WGS sequence"/>
</dbReference>
<dbReference type="RefSeq" id="WP_091384974.1">
    <property type="nucleotide sequence ID" value="NZ_FNQO01000001.1"/>
</dbReference>
<dbReference type="OrthoDB" id="9805628at2"/>
<dbReference type="AlphaFoldDB" id="A0A1H3W749"/>
<name>A0A1H3W749_9GAMM</name>
<keyword evidence="1" id="KW-0456">Lyase</keyword>
<proteinExistence type="predicted"/>
<dbReference type="EMBL" id="FNQO01000001">
    <property type="protein sequence ID" value="SDZ82661.1"/>
    <property type="molecule type" value="Genomic_DNA"/>
</dbReference>
<sequence length="256" mass="28721">MSQLPQFFLNGVPVSSLPPDHAYSDGLLETMRCQRGEVPLWPLHRQRLQRGGHINARQLIEMDTVVAQAAAACPLESAKMRLRRGLVDGLPQWDLGVVPLEPTPALEKGARLFPCRTRLPIAETANPGCKSLQRTRYNRANSELPAGPTVDGLLRDSEGRVIESLRCNLLAWRDGRWLTPDLHRCGVRGVMRDWLGRRVALTETDMDLEDLCAAEEVALCNSVRGVMPVTELIGICRWPRGPEVRRLQQLIAEELW</sequence>